<proteinExistence type="predicted"/>
<sequence length="85" mass="9553">MRAASLTNPRVPVTRVENQRRAIEANGLFQMRDRRVKALDRVGADAPGQCLFRGSLFLLAQSVHLNPVGYRGADILDRHQDISRL</sequence>
<evidence type="ECO:0000313" key="1">
    <source>
        <dbReference type="EMBL" id="EEF26013.1"/>
    </source>
</evidence>
<organism evidence="1 2">
    <name type="scientific">Ricinus communis</name>
    <name type="common">Castor bean</name>
    <dbReference type="NCBI Taxonomy" id="3988"/>
    <lineage>
        <taxon>Eukaryota</taxon>
        <taxon>Viridiplantae</taxon>
        <taxon>Streptophyta</taxon>
        <taxon>Embryophyta</taxon>
        <taxon>Tracheophyta</taxon>
        <taxon>Spermatophyta</taxon>
        <taxon>Magnoliopsida</taxon>
        <taxon>eudicotyledons</taxon>
        <taxon>Gunneridae</taxon>
        <taxon>Pentapetalae</taxon>
        <taxon>rosids</taxon>
        <taxon>fabids</taxon>
        <taxon>Malpighiales</taxon>
        <taxon>Euphorbiaceae</taxon>
        <taxon>Acalyphoideae</taxon>
        <taxon>Acalypheae</taxon>
        <taxon>Ricinus</taxon>
    </lineage>
</organism>
<reference evidence="2" key="1">
    <citation type="journal article" date="2010" name="Nat. Biotechnol.">
        <title>Draft genome sequence of the oilseed species Ricinus communis.</title>
        <authorList>
            <person name="Chan A.P."/>
            <person name="Crabtree J."/>
            <person name="Zhao Q."/>
            <person name="Lorenzi H."/>
            <person name="Orvis J."/>
            <person name="Puiu D."/>
            <person name="Melake-Berhan A."/>
            <person name="Jones K.M."/>
            <person name="Redman J."/>
            <person name="Chen G."/>
            <person name="Cahoon E.B."/>
            <person name="Gedil M."/>
            <person name="Stanke M."/>
            <person name="Haas B.J."/>
            <person name="Wortman J.R."/>
            <person name="Fraser-Liggett C.M."/>
            <person name="Ravel J."/>
            <person name="Rabinowicz P.D."/>
        </authorList>
    </citation>
    <scope>NUCLEOTIDE SEQUENCE [LARGE SCALE GENOMIC DNA]</scope>
    <source>
        <strain evidence="2">cv. Hale</strain>
    </source>
</reference>
<name>B9TDQ1_RICCO</name>
<accession>B9TDQ1</accession>
<protein>
    <submittedName>
        <fullName evidence="1">Uncharacterized protein</fullName>
    </submittedName>
</protein>
<dbReference type="InParanoid" id="B9TDQ1"/>
<dbReference type="EMBL" id="EQ978372">
    <property type="protein sequence ID" value="EEF26013.1"/>
    <property type="molecule type" value="Genomic_DNA"/>
</dbReference>
<dbReference type="AlphaFoldDB" id="B9TDQ1"/>
<gene>
    <name evidence="1" type="ORF">RCOM_1889850</name>
</gene>
<evidence type="ECO:0000313" key="2">
    <source>
        <dbReference type="Proteomes" id="UP000008311"/>
    </source>
</evidence>
<keyword evidence="2" id="KW-1185">Reference proteome</keyword>
<dbReference type="Proteomes" id="UP000008311">
    <property type="component" value="Unassembled WGS sequence"/>
</dbReference>